<gene>
    <name evidence="1" type="ORF">RJ641_009002</name>
</gene>
<accession>A0AAN8Z4P2</accession>
<name>A0AAN8Z4P2_9MAGN</name>
<proteinExistence type="predicted"/>
<sequence length="73" mass="8140">MDLAVTIQRHLAEWLQYALPLALGASTRHIDYNLVSALLTIELARINLQTEVHEILQLPDSSVVCTVFPTANK</sequence>
<dbReference type="AlphaFoldDB" id="A0AAN8Z4P2"/>
<reference evidence="1 2" key="1">
    <citation type="submission" date="2023-12" db="EMBL/GenBank/DDBJ databases">
        <title>A high-quality genome assembly for Dillenia turbinata (Dilleniales).</title>
        <authorList>
            <person name="Chanderbali A."/>
        </authorList>
    </citation>
    <scope>NUCLEOTIDE SEQUENCE [LARGE SCALE GENOMIC DNA]</scope>
    <source>
        <strain evidence="1">LSX21</strain>
        <tissue evidence="1">Leaf</tissue>
    </source>
</reference>
<organism evidence="1 2">
    <name type="scientific">Dillenia turbinata</name>
    <dbReference type="NCBI Taxonomy" id="194707"/>
    <lineage>
        <taxon>Eukaryota</taxon>
        <taxon>Viridiplantae</taxon>
        <taxon>Streptophyta</taxon>
        <taxon>Embryophyta</taxon>
        <taxon>Tracheophyta</taxon>
        <taxon>Spermatophyta</taxon>
        <taxon>Magnoliopsida</taxon>
        <taxon>eudicotyledons</taxon>
        <taxon>Gunneridae</taxon>
        <taxon>Pentapetalae</taxon>
        <taxon>Dilleniales</taxon>
        <taxon>Dilleniaceae</taxon>
        <taxon>Dillenia</taxon>
    </lineage>
</organism>
<comment type="caution">
    <text evidence="1">The sequence shown here is derived from an EMBL/GenBank/DDBJ whole genome shotgun (WGS) entry which is preliminary data.</text>
</comment>
<dbReference type="Proteomes" id="UP001370490">
    <property type="component" value="Unassembled WGS sequence"/>
</dbReference>
<evidence type="ECO:0000313" key="2">
    <source>
        <dbReference type="Proteomes" id="UP001370490"/>
    </source>
</evidence>
<keyword evidence="2" id="KW-1185">Reference proteome</keyword>
<dbReference type="EMBL" id="JBAMMX010000016">
    <property type="protein sequence ID" value="KAK6924676.1"/>
    <property type="molecule type" value="Genomic_DNA"/>
</dbReference>
<evidence type="ECO:0000313" key="1">
    <source>
        <dbReference type="EMBL" id="KAK6924676.1"/>
    </source>
</evidence>
<protein>
    <submittedName>
        <fullName evidence="1">Uncharacterized protein</fullName>
    </submittedName>
</protein>